<dbReference type="SMART" id="SM00028">
    <property type="entry name" value="TPR"/>
    <property type="match status" value="2"/>
</dbReference>
<feature type="repeat" description="TPR" evidence="1">
    <location>
        <begin position="177"/>
        <end position="210"/>
    </location>
</feature>
<keyword evidence="2" id="KW-0808">Transferase</keyword>
<keyword evidence="1" id="KW-0802">TPR repeat</keyword>
<protein>
    <submittedName>
        <fullName evidence="2">Glycosyl transferase family 2</fullName>
    </submittedName>
</protein>
<dbReference type="PANTHER" id="PTHR43685">
    <property type="entry name" value="GLYCOSYLTRANSFERASE"/>
    <property type="match status" value="1"/>
</dbReference>
<dbReference type="PANTHER" id="PTHR43685:SF2">
    <property type="entry name" value="GLYCOSYLTRANSFERASE 2-LIKE DOMAIN-CONTAINING PROTEIN"/>
    <property type="match status" value="1"/>
</dbReference>
<dbReference type="InterPro" id="IPR019734">
    <property type="entry name" value="TPR_rpt"/>
</dbReference>
<gene>
    <name evidence="2" type="ORF">TSPGSL018_7454</name>
</gene>
<name>A0A061R7S5_9CHLO</name>
<dbReference type="InterPro" id="IPR050834">
    <property type="entry name" value="Glycosyltransf_2"/>
</dbReference>
<organism evidence="2">
    <name type="scientific">Tetraselmis sp. GSL018</name>
    <dbReference type="NCBI Taxonomy" id="582737"/>
    <lineage>
        <taxon>Eukaryota</taxon>
        <taxon>Viridiplantae</taxon>
        <taxon>Chlorophyta</taxon>
        <taxon>core chlorophytes</taxon>
        <taxon>Chlorodendrophyceae</taxon>
        <taxon>Chlorodendrales</taxon>
        <taxon>Chlorodendraceae</taxon>
        <taxon>Tetraselmis</taxon>
    </lineage>
</organism>
<dbReference type="EMBL" id="GBEZ01017334">
    <property type="protein sequence ID" value="JAC68992.1"/>
    <property type="molecule type" value="Transcribed_RNA"/>
</dbReference>
<dbReference type="InterPro" id="IPR029044">
    <property type="entry name" value="Nucleotide-diphossugar_trans"/>
</dbReference>
<sequence>MLDSDDLLGRTYMEEAAAFVSEGFPVDIVPGCMRNFDAVSSDWCFPDGWSVQGAIHWNKFHASVLMSRRLLEAVGGYDPGLPWGLEDWNFWLSSLSHAPIVRFSPALTFYYRHHQGTSMRKQMFSCCLEEVKAMVRTNHPELYEPLQLMRDHSTIGAMRRETFASIEGKINKFHGLPKPLFWRGLRYAAVGQHDAALRDFKLALKLSSESSIPQEWNKWQVLHNMALVQSAMGNPKAALESINEAFKYTHFNEILELKATLENSLYGPADDFGLGLGDEVKGRVEVTPVYWTNPRERAELYRQSVTGQLHRLSVVEPLVDAMEKEHEKSMLLMRLVATSPCPRMLNQRASSVNMVANPHFEGSGSSRRMGQVAPAKEWEQFGKGFEVRRTAGRPGTKSDRSLCMSSNLLEEERGAVQEIFLGQQSAAPLLIRGWARADNVSGGPDTGFALYADIYFQDGDKEWGLALPFDPRSTEWQVQSMYLERGGPIKSINLYCMFRGHTGTACFDDVVLADPLKAACSCLPGEHFDPSPGIMCEPCPVGYSCVLGETFRNATHALSSLAS</sequence>
<dbReference type="Gene3D" id="1.25.40.10">
    <property type="entry name" value="Tetratricopeptide repeat domain"/>
    <property type="match status" value="1"/>
</dbReference>
<dbReference type="AlphaFoldDB" id="A0A061R7S5"/>
<proteinExistence type="predicted"/>
<accession>A0A061R7S5</accession>
<evidence type="ECO:0000256" key="1">
    <source>
        <dbReference type="PROSITE-ProRule" id="PRU00339"/>
    </source>
</evidence>
<dbReference type="InterPro" id="IPR011990">
    <property type="entry name" value="TPR-like_helical_dom_sf"/>
</dbReference>
<dbReference type="GO" id="GO:0016740">
    <property type="term" value="F:transferase activity"/>
    <property type="evidence" value="ECO:0007669"/>
    <property type="project" value="UniProtKB-KW"/>
</dbReference>
<evidence type="ECO:0000313" key="2">
    <source>
        <dbReference type="EMBL" id="JAC68992.1"/>
    </source>
</evidence>
<dbReference type="Gene3D" id="2.60.120.260">
    <property type="entry name" value="Galactose-binding domain-like"/>
    <property type="match status" value="1"/>
</dbReference>
<dbReference type="SUPFAM" id="SSF53448">
    <property type="entry name" value="Nucleotide-diphospho-sugar transferases"/>
    <property type="match status" value="1"/>
</dbReference>
<dbReference type="Gene3D" id="3.90.550.10">
    <property type="entry name" value="Spore Coat Polysaccharide Biosynthesis Protein SpsA, Chain A"/>
    <property type="match status" value="1"/>
</dbReference>
<reference evidence="2" key="1">
    <citation type="submission" date="2014-05" db="EMBL/GenBank/DDBJ databases">
        <title>The transcriptome of the halophilic microalga Tetraselmis sp. GSL018 isolated from the Great Salt Lake, Utah.</title>
        <authorList>
            <person name="Jinkerson R.E."/>
            <person name="D'Adamo S."/>
            <person name="Posewitz M.C."/>
        </authorList>
    </citation>
    <scope>NUCLEOTIDE SEQUENCE</scope>
    <source>
        <strain evidence="2">GSL018</strain>
    </source>
</reference>
<dbReference type="SUPFAM" id="SSF48452">
    <property type="entry name" value="TPR-like"/>
    <property type="match status" value="1"/>
</dbReference>
<dbReference type="PROSITE" id="PS50005">
    <property type="entry name" value="TPR"/>
    <property type="match status" value="1"/>
</dbReference>